<dbReference type="InterPro" id="IPR051291">
    <property type="entry name" value="CIMAP"/>
</dbReference>
<feature type="chain" id="PRO_5027545234" evidence="2">
    <location>
        <begin position="21"/>
        <end position="284"/>
    </location>
</feature>
<dbReference type="GO" id="GO:0005856">
    <property type="term" value="C:cytoskeleton"/>
    <property type="evidence" value="ECO:0007669"/>
    <property type="project" value="TreeGrafter"/>
</dbReference>
<dbReference type="Proteomes" id="UP000515140">
    <property type="component" value="Unplaced"/>
</dbReference>
<feature type="region of interest" description="Disordered" evidence="1">
    <location>
        <begin position="236"/>
        <end position="268"/>
    </location>
</feature>
<evidence type="ECO:0000313" key="4">
    <source>
        <dbReference type="RefSeq" id="XP_020838522.1"/>
    </source>
</evidence>
<reference evidence="4" key="1">
    <citation type="submission" date="2025-08" db="UniProtKB">
        <authorList>
            <consortium name="RefSeq"/>
        </authorList>
    </citation>
    <scope>IDENTIFICATION</scope>
    <source>
        <tissue evidence="4">Spleen</tissue>
    </source>
</reference>
<dbReference type="PANTHER" id="PTHR21580">
    <property type="entry name" value="SHIPPO-1-RELATED"/>
    <property type="match status" value="1"/>
</dbReference>
<keyword evidence="3" id="KW-1185">Reference proteome</keyword>
<dbReference type="RefSeq" id="XP_020838522.1">
    <property type="nucleotide sequence ID" value="XM_020982863.1"/>
</dbReference>
<gene>
    <name evidence="4" type="primary">ODF3B</name>
</gene>
<keyword evidence="2" id="KW-0732">Signal</keyword>
<evidence type="ECO:0000256" key="2">
    <source>
        <dbReference type="SAM" id="SignalP"/>
    </source>
</evidence>
<dbReference type="GeneID" id="110205912"/>
<feature type="signal peptide" evidence="2">
    <location>
        <begin position="1"/>
        <end position="20"/>
    </location>
</feature>
<name>A0A6P5K0N8_PHACI</name>
<accession>A0A6P5K0N8</accession>
<dbReference type="FunCoup" id="A0A6P5K0N8">
    <property type="interactions" value="47"/>
</dbReference>
<dbReference type="InterPro" id="IPR010736">
    <property type="entry name" value="SHIPPO-rpt"/>
</dbReference>
<proteinExistence type="predicted"/>
<dbReference type="Pfam" id="PF07004">
    <property type="entry name" value="SHIPPO-rpt"/>
    <property type="match status" value="5"/>
</dbReference>
<dbReference type="CTD" id="440836"/>
<evidence type="ECO:0000313" key="3">
    <source>
        <dbReference type="Proteomes" id="UP000515140"/>
    </source>
</evidence>
<evidence type="ECO:0000256" key="1">
    <source>
        <dbReference type="SAM" id="MobiDB-lite"/>
    </source>
</evidence>
<dbReference type="InParanoid" id="A0A6P5K0N8"/>
<feature type="compositionally biased region" description="Polar residues" evidence="1">
    <location>
        <begin position="236"/>
        <end position="246"/>
    </location>
</feature>
<dbReference type="PANTHER" id="PTHR21580:SF19">
    <property type="entry name" value="OUTER DENSE FIBER PROTEIN 3B"/>
    <property type="match status" value="1"/>
</dbReference>
<protein>
    <submittedName>
        <fullName evidence="4">LOW QUALITY PROTEIN: outer dense fiber protein 3B</fullName>
    </submittedName>
</protein>
<organism evidence="3 4">
    <name type="scientific">Phascolarctos cinereus</name>
    <name type="common">Koala</name>
    <dbReference type="NCBI Taxonomy" id="38626"/>
    <lineage>
        <taxon>Eukaryota</taxon>
        <taxon>Metazoa</taxon>
        <taxon>Chordata</taxon>
        <taxon>Craniata</taxon>
        <taxon>Vertebrata</taxon>
        <taxon>Euteleostomi</taxon>
        <taxon>Mammalia</taxon>
        <taxon>Metatheria</taxon>
        <taxon>Diprotodontia</taxon>
        <taxon>Phascolarctidae</taxon>
        <taxon>Phascolarctos</taxon>
    </lineage>
</organism>
<dbReference type="AlphaFoldDB" id="A0A6P5K0N8"/>
<dbReference type="KEGG" id="pcw:110205912"/>
<sequence>MVSLFLSRCFFRLLPPLCWGRNRCRKPRPKSGMDNSVWVGSWRPHRPRGPIAALYSGPGPKYQLPPSTGYKMHDPSRFRAPAYTFGTKIPAHHVTCGPGPGHLIPQRMTVRGPDGGPAFSIYGRPRDCRLFRTPGPGLYFPERATHLTFPKAPRHSMAGRAKDFQEDRTPGPAAYTVPSLLGCRLIDKASAPTYSICGRRATGGFCQDLSKTPGPCAYHEVSPGVYKTRAPQYTMQPRTSLPQDNSVKPGPAAYHPQKYRQAPGPSFGIRHSAYEAPLIVDPQD</sequence>